<evidence type="ECO:0000256" key="1">
    <source>
        <dbReference type="ARBA" id="ARBA00023054"/>
    </source>
</evidence>
<dbReference type="InterPro" id="IPR003798">
    <property type="entry name" value="DNA_recombination_RmuC"/>
</dbReference>
<reference evidence="3" key="1">
    <citation type="submission" date="2020-05" db="EMBL/GenBank/DDBJ databases">
        <authorList>
            <person name="Chiriac C."/>
            <person name="Salcher M."/>
            <person name="Ghai R."/>
            <person name="Kavagutti S V."/>
        </authorList>
    </citation>
    <scope>NUCLEOTIDE SEQUENCE</scope>
</reference>
<proteinExistence type="predicted"/>
<dbReference type="PANTHER" id="PTHR30563">
    <property type="entry name" value="DNA RECOMBINATION PROTEIN RMUC"/>
    <property type="match status" value="1"/>
</dbReference>
<dbReference type="GO" id="GO:0006310">
    <property type="term" value="P:DNA recombination"/>
    <property type="evidence" value="ECO:0007669"/>
    <property type="project" value="UniProtKB-KW"/>
</dbReference>
<evidence type="ECO:0000313" key="3">
    <source>
        <dbReference type="EMBL" id="CAB4872280.1"/>
    </source>
</evidence>
<sequence length="435" mass="48468">MIGAIAAAIAGLIIGFLVANVRSSARQGSQRAELATVTAERDAASASATTATEQLERERLQHADAMKNMRDAFQVAATEALGTVVAQQSEQQEAVLKQREAKLDDRLRPLSDALLQYREQVEKMNVDRATSFESLSKTTSRLMELQDRSISETERLNRILGREKDRGSWGENQLENIFRLSGMEPYIDYMTQLTVSQDTKNVRPDAVVRLPGRGNFAIDSKAPLADYDTYLAAETPEQQAEAAKVFAATVKRHIQQLTSKSYYDYIKPSPDFVACFIPSDNVLSTALSGDQDLWNFAVRSKVLLCGPSSLMGMLWSVAYGWRQSQLQENAQEIMDLSETLHQRISVAYGHFHELSRSLGTTVKSYNKLVDSMESRLLVTIRTMETKGVKSKADIKEVDALVELPHDPNPDKWPIAPALPFTTQEAEIVELPHEAE</sequence>
<keyword evidence="2" id="KW-0233">DNA recombination</keyword>
<dbReference type="EMBL" id="CAFBLN010000033">
    <property type="protein sequence ID" value="CAB4872280.1"/>
    <property type="molecule type" value="Genomic_DNA"/>
</dbReference>
<keyword evidence="1" id="KW-0175">Coiled coil</keyword>
<accession>A0A6J7DSX8</accession>
<protein>
    <submittedName>
        <fullName evidence="3">Unannotated protein</fullName>
    </submittedName>
</protein>
<dbReference type="Pfam" id="PF02646">
    <property type="entry name" value="RmuC"/>
    <property type="match status" value="1"/>
</dbReference>
<dbReference type="PANTHER" id="PTHR30563:SF0">
    <property type="entry name" value="DNA RECOMBINATION PROTEIN RMUC"/>
    <property type="match status" value="1"/>
</dbReference>
<name>A0A6J7DSX8_9ZZZZ</name>
<organism evidence="3">
    <name type="scientific">freshwater metagenome</name>
    <dbReference type="NCBI Taxonomy" id="449393"/>
    <lineage>
        <taxon>unclassified sequences</taxon>
        <taxon>metagenomes</taxon>
        <taxon>ecological metagenomes</taxon>
    </lineage>
</organism>
<gene>
    <name evidence="3" type="ORF">UFOPK3381_00879</name>
</gene>
<dbReference type="AlphaFoldDB" id="A0A6J7DSX8"/>
<evidence type="ECO:0000256" key="2">
    <source>
        <dbReference type="ARBA" id="ARBA00023172"/>
    </source>
</evidence>